<dbReference type="InterPro" id="IPR013083">
    <property type="entry name" value="Znf_RING/FYVE/PHD"/>
</dbReference>
<dbReference type="GO" id="GO:0008270">
    <property type="term" value="F:zinc ion binding"/>
    <property type="evidence" value="ECO:0007669"/>
    <property type="project" value="UniProtKB-KW"/>
</dbReference>
<organism evidence="6">
    <name type="scientific">Haptolina ericina</name>
    <dbReference type="NCBI Taxonomy" id="156174"/>
    <lineage>
        <taxon>Eukaryota</taxon>
        <taxon>Haptista</taxon>
        <taxon>Haptophyta</taxon>
        <taxon>Prymnesiophyceae</taxon>
        <taxon>Prymnesiales</taxon>
        <taxon>Prymnesiaceae</taxon>
        <taxon>Haptolina</taxon>
    </lineage>
</organism>
<evidence type="ECO:0000259" key="5">
    <source>
        <dbReference type="PROSITE" id="PS50089"/>
    </source>
</evidence>
<dbReference type="GO" id="GO:0061630">
    <property type="term" value="F:ubiquitin protein ligase activity"/>
    <property type="evidence" value="ECO:0007669"/>
    <property type="project" value="TreeGrafter"/>
</dbReference>
<keyword evidence="1" id="KW-0479">Metal-binding</keyword>
<dbReference type="PANTHER" id="PTHR45931">
    <property type="entry name" value="SI:CH211-59O9.10"/>
    <property type="match status" value="1"/>
</dbReference>
<evidence type="ECO:0000256" key="3">
    <source>
        <dbReference type="ARBA" id="ARBA00022833"/>
    </source>
</evidence>
<dbReference type="InterPro" id="IPR001841">
    <property type="entry name" value="Znf_RING"/>
</dbReference>
<reference evidence="6" key="1">
    <citation type="submission" date="2021-01" db="EMBL/GenBank/DDBJ databases">
        <authorList>
            <person name="Corre E."/>
            <person name="Pelletier E."/>
            <person name="Niang G."/>
            <person name="Scheremetjew M."/>
            <person name="Finn R."/>
            <person name="Kale V."/>
            <person name="Holt S."/>
            <person name="Cochrane G."/>
            <person name="Meng A."/>
            <person name="Brown T."/>
            <person name="Cohen L."/>
        </authorList>
    </citation>
    <scope>NUCLEOTIDE SEQUENCE</scope>
    <source>
        <strain evidence="6">CCMP281</strain>
    </source>
</reference>
<dbReference type="Pfam" id="PF13639">
    <property type="entry name" value="zf-RING_2"/>
    <property type="match status" value="1"/>
</dbReference>
<dbReference type="PROSITE" id="PS50089">
    <property type="entry name" value="ZF_RING_2"/>
    <property type="match status" value="1"/>
</dbReference>
<evidence type="ECO:0000256" key="1">
    <source>
        <dbReference type="ARBA" id="ARBA00022723"/>
    </source>
</evidence>
<dbReference type="GO" id="GO:0005634">
    <property type="term" value="C:nucleus"/>
    <property type="evidence" value="ECO:0007669"/>
    <property type="project" value="TreeGrafter"/>
</dbReference>
<evidence type="ECO:0000256" key="4">
    <source>
        <dbReference type="PROSITE-ProRule" id="PRU00175"/>
    </source>
</evidence>
<dbReference type="PANTHER" id="PTHR45931:SF3">
    <property type="entry name" value="RING ZINC FINGER-CONTAINING PROTEIN"/>
    <property type="match status" value="1"/>
</dbReference>
<evidence type="ECO:0000313" key="6">
    <source>
        <dbReference type="EMBL" id="CAE0123764.1"/>
    </source>
</evidence>
<dbReference type="InterPro" id="IPR051834">
    <property type="entry name" value="RING_finger_E3_ligase"/>
</dbReference>
<dbReference type="AlphaFoldDB" id="A0A7S3F533"/>
<accession>A0A7S3F533</accession>
<proteinExistence type="predicted"/>
<dbReference type="SUPFAM" id="SSF57850">
    <property type="entry name" value="RING/U-box"/>
    <property type="match status" value="1"/>
</dbReference>
<name>A0A7S3F533_9EUKA</name>
<dbReference type="GO" id="GO:0006511">
    <property type="term" value="P:ubiquitin-dependent protein catabolic process"/>
    <property type="evidence" value="ECO:0007669"/>
    <property type="project" value="TreeGrafter"/>
</dbReference>
<feature type="domain" description="RING-type" evidence="5">
    <location>
        <begin position="156"/>
        <end position="198"/>
    </location>
</feature>
<keyword evidence="3" id="KW-0862">Zinc</keyword>
<evidence type="ECO:0000256" key="2">
    <source>
        <dbReference type="ARBA" id="ARBA00022771"/>
    </source>
</evidence>
<dbReference type="Gene3D" id="3.30.40.10">
    <property type="entry name" value="Zinc/RING finger domain, C3HC4 (zinc finger)"/>
    <property type="match status" value="1"/>
</dbReference>
<sequence>MVKEKHGSGHRRRFHPIIRRQSQTTLSENVSTVLNTVAPLWLSSVPFAEPRPTSTSQAVAPPPSSTVRELAPEDWQIYEGELESLNNGVLGYEKHTEEAAAGGDADAQLAVMAANHALNIYRRDAALTLAPEVLEAIAPEEAVTEEDCGSSSSLTCQVCQEAWWPDEWKRRLPCGHSFHSRCADEWLTKNVGSCPLCRQPLTPTLASLEAAAWLAAADDTSALAAADATMALHAIAEEDPEPVTAAAFSFGFDEAERWAQRSHVPACVYDRLHEHLYAQHLTCLCHQAQCRLRRPQPVQLHASPARHAWLAHRAQLGREQAVRSMSREATAIGEEVHIAQPSQFERAGCPVEA</sequence>
<protein>
    <recommendedName>
        <fullName evidence="5">RING-type domain-containing protein</fullName>
    </recommendedName>
</protein>
<dbReference type="SMART" id="SM00184">
    <property type="entry name" value="RING"/>
    <property type="match status" value="1"/>
</dbReference>
<dbReference type="EMBL" id="HBHX01044171">
    <property type="protein sequence ID" value="CAE0123764.1"/>
    <property type="molecule type" value="Transcribed_RNA"/>
</dbReference>
<gene>
    <name evidence="6" type="ORF">HERI1096_LOCUS24466</name>
</gene>
<keyword evidence="2 4" id="KW-0863">Zinc-finger</keyword>